<feature type="transmembrane region" description="Helical" evidence="7">
    <location>
        <begin position="120"/>
        <end position="138"/>
    </location>
</feature>
<evidence type="ECO:0000256" key="5">
    <source>
        <dbReference type="ARBA" id="ARBA00022989"/>
    </source>
</evidence>
<evidence type="ECO:0000313" key="8">
    <source>
        <dbReference type="EMBL" id="REE54743.1"/>
    </source>
</evidence>
<evidence type="ECO:0000256" key="7">
    <source>
        <dbReference type="SAM" id="Phobius"/>
    </source>
</evidence>
<feature type="transmembrane region" description="Helical" evidence="7">
    <location>
        <begin position="58"/>
        <end position="75"/>
    </location>
</feature>
<sequence length="369" mass="39511">MAETRHHPTNTVKRLARQMQVPAQVRPRPVIQQHLATGIVFTFLIAGAGYVISQLPVFHYAGQMACAIIIAVIYRHILGYPPESLRSGISFSGKNLLRLAIILYGLKLNISQVFQEGIGLLGRDVAVAAFAIGCTLLLAKWFKADMKLSLLLGIGTGICGAAAIAAVSPIVRAKEEETALSAGLIALVGTVFAISYTLLRPIIALTEEQYGIWSGTSLHEIAHVALAAAPAGQDALALALLAKLGRVFLLVPLCLILVALMKRISRRKNVHGQQLDSTETAPIAMPWFLLGFMLMSLLGSSSPGQSVLQSSPALTEGLTTLTTFLLTMAMVALGLNVNLRRDGQNAVLKPLIAMIITSLLLSLWTYFTA</sequence>
<comment type="subcellular location">
    <subcellularLocation>
        <location evidence="1">Cell membrane</location>
        <topology evidence="1">Multi-pass membrane protein</topology>
    </subcellularLocation>
</comment>
<feature type="transmembrane region" description="Helical" evidence="7">
    <location>
        <begin position="281"/>
        <end position="298"/>
    </location>
</feature>
<evidence type="ECO:0000256" key="6">
    <source>
        <dbReference type="ARBA" id="ARBA00023136"/>
    </source>
</evidence>
<dbReference type="AlphaFoldDB" id="A0A3D9Q204"/>
<feature type="transmembrane region" description="Helical" evidence="7">
    <location>
        <begin position="210"/>
        <end position="229"/>
    </location>
</feature>
<dbReference type="Proteomes" id="UP000256304">
    <property type="component" value="Unassembled WGS sequence"/>
</dbReference>
<protein>
    <submittedName>
        <fullName evidence="8">Putative integral membrane protein (TIGR00698 family)</fullName>
    </submittedName>
</protein>
<gene>
    <name evidence="8" type="ORF">A8990_1763</name>
</gene>
<comment type="similarity">
    <text evidence="2">Belongs to the UPF0324 family.</text>
</comment>
<keyword evidence="4 7" id="KW-0812">Transmembrane</keyword>
<proteinExistence type="inferred from homology"/>
<reference evidence="8 9" key="1">
    <citation type="submission" date="2018-08" db="EMBL/GenBank/DDBJ databases">
        <title>Genomic Encyclopedia of Type Strains, Phase III (KMG-III): the genomes of soil and plant-associated and newly described type strains.</title>
        <authorList>
            <person name="Whitman W."/>
        </authorList>
    </citation>
    <scope>NUCLEOTIDE SEQUENCE [LARGE SCALE GENOMIC DNA]</scope>
    <source>
        <strain evidence="8 9">CGMCC 1.10966</strain>
    </source>
</reference>
<evidence type="ECO:0000313" key="9">
    <source>
        <dbReference type="Proteomes" id="UP000256304"/>
    </source>
</evidence>
<evidence type="ECO:0000256" key="1">
    <source>
        <dbReference type="ARBA" id="ARBA00004651"/>
    </source>
</evidence>
<dbReference type="InterPro" id="IPR018383">
    <property type="entry name" value="UPF0324_pro"/>
</dbReference>
<dbReference type="Pfam" id="PF03601">
    <property type="entry name" value="Cons_hypoth698"/>
    <property type="match status" value="1"/>
</dbReference>
<evidence type="ECO:0000256" key="2">
    <source>
        <dbReference type="ARBA" id="ARBA00007977"/>
    </source>
</evidence>
<evidence type="ECO:0000256" key="4">
    <source>
        <dbReference type="ARBA" id="ARBA00022692"/>
    </source>
</evidence>
<dbReference type="GO" id="GO:0005886">
    <property type="term" value="C:plasma membrane"/>
    <property type="evidence" value="ECO:0007669"/>
    <property type="project" value="UniProtKB-SubCell"/>
</dbReference>
<feature type="transmembrane region" description="Helical" evidence="7">
    <location>
        <begin position="318"/>
        <end position="339"/>
    </location>
</feature>
<comment type="caution">
    <text evidence="8">The sequence shown here is derived from an EMBL/GenBank/DDBJ whole genome shotgun (WGS) entry which is preliminary data.</text>
</comment>
<dbReference type="PANTHER" id="PTHR30106:SF2">
    <property type="entry name" value="UPF0324 INNER MEMBRANE PROTEIN YEIH"/>
    <property type="match status" value="1"/>
</dbReference>
<feature type="transmembrane region" description="Helical" evidence="7">
    <location>
        <begin position="150"/>
        <end position="172"/>
    </location>
</feature>
<keyword evidence="6 7" id="KW-0472">Membrane</keyword>
<feature type="transmembrane region" description="Helical" evidence="7">
    <location>
        <begin position="178"/>
        <end position="198"/>
    </location>
</feature>
<feature type="transmembrane region" description="Helical" evidence="7">
    <location>
        <begin position="346"/>
        <end position="367"/>
    </location>
</feature>
<organism evidence="8 9">
    <name type="scientific">Paenibacillus taihuensis</name>
    <dbReference type="NCBI Taxonomy" id="1156355"/>
    <lineage>
        <taxon>Bacteria</taxon>
        <taxon>Bacillati</taxon>
        <taxon>Bacillota</taxon>
        <taxon>Bacilli</taxon>
        <taxon>Bacillales</taxon>
        <taxon>Paenibacillaceae</taxon>
        <taxon>Paenibacillus</taxon>
    </lineage>
</organism>
<accession>A0A3D9Q204</accession>
<feature type="transmembrane region" description="Helical" evidence="7">
    <location>
        <begin position="35"/>
        <end position="52"/>
    </location>
</feature>
<dbReference type="PANTHER" id="PTHR30106">
    <property type="entry name" value="INNER MEMBRANE PROTEIN YEIH-RELATED"/>
    <property type="match status" value="1"/>
</dbReference>
<keyword evidence="3" id="KW-1003">Cell membrane</keyword>
<keyword evidence="5 7" id="KW-1133">Transmembrane helix</keyword>
<name>A0A3D9Q204_9BACL</name>
<evidence type="ECO:0000256" key="3">
    <source>
        <dbReference type="ARBA" id="ARBA00022475"/>
    </source>
</evidence>
<keyword evidence="9" id="KW-1185">Reference proteome</keyword>
<feature type="transmembrane region" description="Helical" evidence="7">
    <location>
        <begin position="235"/>
        <end position="260"/>
    </location>
</feature>
<dbReference type="EMBL" id="QTTN01000076">
    <property type="protein sequence ID" value="REE54743.1"/>
    <property type="molecule type" value="Genomic_DNA"/>
</dbReference>